<proteinExistence type="predicted"/>
<dbReference type="InterPro" id="IPR050595">
    <property type="entry name" value="Bact_response_regulator"/>
</dbReference>
<dbReference type="InterPro" id="IPR001789">
    <property type="entry name" value="Sig_transdc_resp-reg_receiver"/>
</dbReference>
<evidence type="ECO:0000259" key="3">
    <source>
        <dbReference type="PROSITE" id="PS50110"/>
    </source>
</evidence>
<evidence type="ECO:0000256" key="2">
    <source>
        <dbReference type="PROSITE-ProRule" id="PRU00169"/>
    </source>
</evidence>
<organism evidence="4 5">
    <name type="scientific">Candidatus Thermofonsia Clade 3 bacterium</name>
    <dbReference type="NCBI Taxonomy" id="2364212"/>
    <lineage>
        <taxon>Bacteria</taxon>
        <taxon>Bacillati</taxon>
        <taxon>Chloroflexota</taxon>
        <taxon>Candidatus Thermofontia</taxon>
        <taxon>Candidatus Thermofonsia Clade 3</taxon>
    </lineage>
</organism>
<dbReference type="AlphaFoldDB" id="A0A2M8Q8Z0"/>
<dbReference type="CDD" id="cd17546">
    <property type="entry name" value="REC_hyHK_CKI1_RcsC-like"/>
    <property type="match status" value="1"/>
</dbReference>
<sequence>MDLRNAHLLVVDDNEANRLLVRTLVTQWRGRCDEAVDAHQAIAMLRSAAAQGDRYDLALLDMQMPDADGLALARWIREDLALAQTPLILITSLGYQSAANHDGLFIAQIAKPLRQSQLREQRSHWRWVSAHSRPRQRPIPRWKRRLRRGRCASCWLKTTSSIKRWR</sequence>
<gene>
    <name evidence="4" type="ORF">CUN48_14615</name>
</gene>
<dbReference type="InterPro" id="IPR011006">
    <property type="entry name" value="CheY-like_superfamily"/>
</dbReference>
<dbReference type="EMBL" id="PGTN01000326">
    <property type="protein sequence ID" value="PJF46277.1"/>
    <property type="molecule type" value="Genomic_DNA"/>
</dbReference>
<name>A0A2M8Q8Z0_9CHLR</name>
<feature type="modified residue" description="4-aspartylphosphate" evidence="2">
    <location>
        <position position="61"/>
    </location>
</feature>
<dbReference type="Gene3D" id="3.40.50.2300">
    <property type="match status" value="1"/>
</dbReference>
<reference evidence="4 5" key="1">
    <citation type="submission" date="2017-11" db="EMBL/GenBank/DDBJ databases">
        <title>Evolution of Phototrophy in the Chloroflexi Phylum Driven by Horizontal Gene Transfer.</title>
        <authorList>
            <person name="Ward L.M."/>
            <person name="Hemp J."/>
            <person name="Shih P.M."/>
            <person name="Mcglynn S.E."/>
            <person name="Fischer W."/>
        </authorList>
    </citation>
    <scope>NUCLEOTIDE SEQUENCE [LARGE SCALE GENOMIC DNA]</scope>
    <source>
        <strain evidence="4">JP3_7</strain>
    </source>
</reference>
<evidence type="ECO:0000256" key="1">
    <source>
        <dbReference type="ARBA" id="ARBA00022553"/>
    </source>
</evidence>
<dbReference type="Pfam" id="PF00072">
    <property type="entry name" value="Response_reg"/>
    <property type="match status" value="1"/>
</dbReference>
<dbReference type="Proteomes" id="UP000230790">
    <property type="component" value="Unassembled WGS sequence"/>
</dbReference>
<dbReference type="PROSITE" id="PS50110">
    <property type="entry name" value="RESPONSE_REGULATORY"/>
    <property type="match status" value="1"/>
</dbReference>
<dbReference type="GO" id="GO:0000160">
    <property type="term" value="P:phosphorelay signal transduction system"/>
    <property type="evidence" value="ECO:0007669"/>
    <property type="project" value="InterPro"/>
</dbReference>
<accession>A0A2M8Q8Z0</accession>
<dbReference type="PANTHER" id="PTHR44591">
    <property type="entry name" value="STRESS RESPONSE REGULATOR PROTEIN 1"/>
    <property type="match status" value="1"/>
</dbReference>
<feature type="domain" description="Response regulatory" evidence="3">
    <location>
        <begin position="7"/>
        <end position="126"/>
    </location>
</feature>
<comment type="caution">
    <text evidence="4">The sequence shown here is derived from an EMBL/GenBank/DDBJ whole genome shotgun (WGS) entry which is preliminary data.</text>
</comment>
<evidence type="ECO:0000313" key="5">
    <source>
        <dbReference type="Proteomes" id="UP000230790"/>
    </source>
</evidence>
<dbReference type="PANTHER" id="PTHR44591:SF3">
    <property type="entry name" value="RESPONSE REGULATORY DOMAIN-CONTAINING PROTEIN"/>
    <property type="match status" value="1"/>
</dbReference>
<evidence type="ECO:0000313" key="4">
    <source>
        <dbReference type="EMBL" id="PJF46277.1"/>
    </source>
</evidence>
<dbReference type="SUPFAM" id="SSF52172">
    <property type="entry name" value="CheY-like"/>
    <property type="match status" value="1"/>
</dbReference>
<protein>
    <recommendedName>
        <fullName evidence="3">Response regulatory domain-containing protein</fullName>
    </recommendedName>
</protein>
<dbReference type="SMART" id="SM00448">
    <property type="entry name" value="REC"/>
    <property type="match status" value="1"/>
</dbReference>
<keyword evidence="1 2" id="KW-0597">Phosphoprotein</keyword>